<feature type="region of interest" description="Disordered" evidence="1">
    <location>
        <begin position="765"/>
        <end position="803"/>
    </location>
</feature>
<dbReference type="KEGG" id="aplc:110989242"/>
<accession>A0A8B7ZUD5</accession>
<evidence type="ECO:0000313" key="2">
    <source>
        <dbReference type="Proteomes" id="UP000694845"/>
    </source>
</evidence>
<dbReference type="OMA" id="ITECARW"/>
<dbReference type="InterPro" id="IPR016024">
    <property type="entry name" value="ARM-type_fold"/>
</dbReference>
<evidence type="ECO:0000256" key="1">
    <source>
        <dbReference type="SAM" id="MobiDB-lite"/>
    </source>
</evidence>
<dbReference type="RefSeq" id="XP_022109173.1">
    <property type="nucleotide sequence ID" value="XM_022253481.1"/>
</dbReference>
<organism evidence="2 3">
    <name type="scientific">Acanthaster planci</name>
    <name type="common">Crown-of-thorns starfish</name>
    <dbReference type="NCBI Taxonomy" id="133434"/>
    <lineage>
        <taxon>Eukaryota</taxon>
        <taxon>Metazoa</taxon>
        <taxon>Echinodermata</taxon>
        <taxon>Eleutherozoa</taxon>
        <taxon>Asterozoa</taxon>
        <taxon>Asteroidea</taxon>
        <taxon>Valvatacea</taxon>
        <taxon>Valvatida</taxon>
        <taxon>Acanthasteridae</taxon>
        <taxon>Acanthaster</taxon>
    </lineage>
</organism>
<protein>
    <submittedName>
        <fullName evidence="3">Uncharacterized protein LOC110989242</fullName>
    </submittedName>
</protein>
<dbReference type="GeneID" id="110989242"/>
<feature type="region of interest" description="Disordered" evidence="1">
    <location>
        <begin position="211"/>
        <end position="230"/>
    </location>
</feature>
<evidence type="ECO:0000313" key="3">
    <source>
        <dbReference type="RefSeq" id="XP_022109173.1"/>
    </source>
</evidence>
<dbReference type="AlphaFoldDB" id="A0A8B7ZUD5"/>
<reference evidence="3" key="1">
    <citation type="submission" date="2025-08" db="UniProtKB">
        <authorList>
            <consortium name="RefSeq"/>
        </authorList>
    </citation>
    <scope>IDENTIFICATION</scope>
</reference>
<name>A0A8B7ZUD5_ACAPL</name>
<sequence>MDACQAEGLLSVCLHLIKYVGPVASMLNEGLRGSTYSFCEHVQSEVLLPNWPRYFWTFSLYLMHPASTVRQAASIIFKYIVAKASSNSGLLKLVLQALCANWSVNIRKDLMESRYSYQGRKMQQEMVKGNLLQRESFGRQFSLEEETQRSTSALHEIQEDDILDKHFCQAWEWREGRLLAYELIVKFLIINHIHYLFPSYALMPPRFDGSVSADSAATHSQKPALPQRPVLSKSFSHNSSSLCQGYTAQFQSLKRSESGQRKKLLEDKRSSTLMEGTFIKKQFSKHYSYFSDQSGLSHDQKGSVNAATSLLCKTRDMDAALKVNEEHIQEQEMLIPFPVELQSSEQRSTLPQDVMMLLHAAQSISRVLARQDESDIDWLQNVQLQALSTILRQMLLQTIKCLADGRWEVRRMAQQTLPLITECARWYDMAILTSLWNDYLHPEESLMSYGLALALASSVQHATRLIHLTEAPPMSWKDPDTYHGITLPIIAAVTGGLQKWCGVALSLLGRTAVDKLTVVTLEIIMTTQICFSDTLSESFQCEVAVLTKILHVFCHAHPQHPLSQQCSSEGNLREFESPIDGYLCSCLHVAECMESLASQVERYLLTELHQFIPPFLQICSVQGVCTLFQVLLHLVGHFSQDSHVATSLLDGCVIVGNKIAKWMQQFTSHDEKPLMHVVNAAVEEITALVTDQNTEMSTLKLLFDVFLSISDFVEAEKLTLMLSALSSRLKGMGTVNLDNNTYKSSEDMDTKILIYLSNNIAAIQADNGDSSDEDAEENHGENQAAESLSLSVSGGSGQMPWPAHVGTEEHEIYAERNNQDGSGSDWDWDDEQEDQASLYSVVSQFFQQLQESHKGGMYMLPFSARK</sequence>
<dbReference type="Proteomes" id="UP000694845">
    <property type="component" value="Unplaced"/>
</dbReference>
<dbReference type="SUPFAM" id="SSF48371">
    <property type="entry name" value="ARM repeat"/>
    <property type="match status" value="1"/>
</dbReference>
<feature type="compositionally biased region" description="Polar residues" evidence="1">
    <location>
        <begin position="212"/>
        <end position="221"/>
    </location>
</feature>
<keyword evidence="2" id="KW-1185">Reference proteome</keyword>
<proteinExistence type="predicted"/>
<dbReference type="PANTHER" id="PTHR36910">
    <property type="match status" value="1"/>
</dbReference>
<dbReference type="PANTHER" id="PTHR36910:SF8">
    <property type="match status" value="1"/>
</dbReference>
<dbReference type="OrthoDB" id="407325at2759"/>
<gene>
    <name evidence="3" type="primary">LOC110989242</name>
</gene>